<evidence type="ECO:0000313" key="1">
    <source>
        <dbReference type="EMBL" id="KAJ4722502.1"/>
    </source>
</evidence>
<dbReference type="EMBL" id="CM051396">
    <property type="protein sequence ID" value="KAJ4722502.1"/>
    <property type="molecule type" value="Genomic_DNA"/>
</dbReference>
<gene>
    <name evidence="1" type="ORF">OWV82_005992</name>
</gene>
<evidence type="ECO:0000313" key="2">
    <source>
        <dbReference type="Proteomes" id="UP001164539"/>
    </source>
</evidence>
<comment type="caution">
    <text evidence="1">The sequence shown here is derived from an EMBL/GenBank/DDBJ whole genome shotgun (WGS) entry which is preliminary data.</text>
</comment>
<keyword evidence="2" id="KW-1185">Reference proteome</keyword>
<accession>A0ACC1YGF8</accession>
<proteinExistence type="predicted"/>
<organism evidence="1 2">
    <name type="scientific">Melia azedarach</name>
    <name type="common">Chinaberry tree</name>
    <dbReference type="NCBI Taxonomy" id="155640"/>
    <lineage>
        <taxon>Eukaryota</taxon>
        <taxon>Viridiplantae</taxon>
        <taxon>Streptophyta</taxon>
        <taxon>Embryophyta</taxon>
        <taxon>Tracheophyta</taxon>
        <taxon>Spermatophyta</taxon>
        <taxon>Magnoliopsida</taxon>
        <taxon>eudicotyledons</taxon>
        <taxon>Gunneridae</taxon>
        <taxon>Pentapetalae</taxon>
        <taxon>rosids</taxon>
        <taxon>malvids</taxon>
        <taxon>Sapindales</taxon>
        <taxon>Meliaceae</taxon>
        <taxon>Melia</taxon>
    </lineage>
</organism>
<name>A0ACC1YGF8_MELAZ</name>
<sequence length="68" mass="7246">MASKVAAMLVICLVLVAAVEQLPTASAGDDKCFKDCERECMDNANGEDICQMQCEAQCNESGKSNDKA</sequence>
<dbReference type="Proteomes" id="UP001164539">
    <property type="component" value="Chromosome 3"/>
</dbReference>
<protein>
    <submittedName>
        <fullName evidence="1">Major pollen allergen Ole e 6-like</fullName>
    </submittedName>
</protein>
<reference evidence="1 2" key="1">
    <citation type="journal article" date="2023" name="Science">
        <title>Complex scaffold remodeling in plant triterpene biosynthesis.</title>
        <authorList>
            <person name="De La Pena R."/>
            <person name="Hodgson H."/>
            <person name="Liu J.C."/>
            <person name="Stephenson M.J."/>
            <person name="Martin A.C."/>
            <person name="Owen C."/>
            <person name="Harkess A."/>
            <person name="Leebens-Mack J."/>
            <person name="Jimenez L.E."/>
            <person name="Osbourn A."/>
            <person name="Sattely E.S."/>
        </authorList>
    </citation>
    <scope>NUCLEOTIDE SEQUENCE [LARGE SCALE GENOMIC DNA]</scope>
    <source>
        <strain evidence="2">cv. JPN11</strain>
        <tissue evidence="1">Leaf</tissue>
    </source>
</reference>